<protein>
    <submittedName>
        <fullName evidence="1">Uncharacterized protein</fullName>
    </submittedName>
</protein>
<name>A0A9P1JWF5_9PROT</name>
<dbReference type="KEGG" id="abs:AZOBR_p1140040"/>
<sequence>MISHYRGKLWAHLAGRSMHGGSGQTWCALYRLGLLHTDDKLTERGQYEAAVRVL</sequence>
<dbReference type="Proteomes" id="UP000007319">
    <property type="component" value="Plasmid AZOBR_p1"/>
</dbReference>
<evidence type="ECO:0000313" key="1">
    <source>
        <dbReference type="EMBL" id="CCD01025.1"/>
    </source>
</evidence>
<gene>
    <name evidence="1" type="ORF">AZOBR_p1140040</name>
</gene>
<accession>A0A9P1JWF5</accession>
<geneLocation type="plasmid" evidence="1 2">
    <name>AZOBR_p1</name>
</geneLocation>
<keyword evidence="2" id="KW-1185">Reference proteome</keyword>
<dbReference type="AlphaFoldDB" id="A0A9P1JWF5"/>
<reference evidence="1 2" key="1">
    <citation type="journal article" date="2011" name="PLoS Genet.">
        <title>Azospirillum genomes reveal transition of bacteria from aquatic to terrestrial environments.</title>
        <authorList>
            <person name="Wisniewski-Dye F."/>
            <person name="Borziak K."/>
            <person name="Khalsa-Moyers G."/>
            <person name="Alexandre G."/>
            <person name="Sukharnikov L.O."/>
            <person name="Wuichet K."/>
            <person name="Hurst G.B."/>
            <person name="McDonald W.H."/>
            <person name="Robertson J.S."/>
            <person name="Barbe V."/>
            <person name="Calteau A."/>
            <person name="Rouy Z."/>
            <person name="Mangenot S."/>
            <person name="Prigent-Combaret C."/>
            <person name="Normand P."/>
            <person name="Boyer M."/>
            <person name="Siguier P."/>
            <person name="Dessaux Y."/>
            <person name="Elmerich C."/>
            <person name="Condemine G."/>
            <person name="Krishnen G."/>
            <person name="Kennedy I."/>
            <person name="Paterson A.H."/>
            <person name="Gonzalez V."/>
            <person name="Mavingui P."/>
            <person name="Zhulin I.B."/>
        </authorList>
    </citation>
    <scope>NUCLEOTIDE SEQUENCE [LARGE SCALE GENOMIC DNA]</scope>
    <source>
        <strain evidence="1 2">Sp245</strain>
    </source>
</reference>
<proteinExistence type="predicted"/>
<keyword evidence="1" id="KW-0614">Plasmid</keyword>
<dbReference type="EMBL" id="HE577328">
    <property type="protein sequence ID" value="CCD01025.1"/>
    <property type="molecule type" value="Genomic_DNA"/>
</dbReference>
<evidence type="ECO:0000313" key="2">
    <source>
        <dbReference type="Proteomes" id="UP000007319"/>
    </source>
</evidence>
<organism evidence="1 2">
    <name type="scientific">Azospirillum baldaniorum</name>
    <dbReference type="NCBI Taxonomy" id="1064539"/>
    <lineage>
        <taxon>Bacteria</taxon>
        <taxon>Pseudomonadati</taxon>
        <taxon>Pseudomonadota</taxon>
        <taxon>Alphaproteobacteria</taxon>
        <taxon>Rhodospirillales</taxon>
        <taxon>Azospirillaceae</taxon>
        <taxon>Azospirillum</taxon>
    </lineage>
</organism>